<accession>M9XBG5</accession>
<name>M9XBG5_VACCV</name>
<protein>
    <submittedName>
        <fullName evidence="1">Uncharacterized protein</fullName>
    </submittedName>
</protein>
<dbReference type="EMBL" id="KC207810">
    <property type="protein sequence ID" value="AGK06654.1"/>
    <property type="molecule type" value="Genomic_DNA"/>
</dbReference>
<evidence type="ECO:0000313" key="2">
    <source>
        <dbReference type="Proteomes" id="UP000148654"/>
    </source>
</evidence>
<organism evidence="1 2">
    <name type="scientific">Vaccinia virus</name>
    <name type="common">VACV</name>
    <name type="synonym">Orthopoxvirus vaccinia</name>
    <dbReference type="NCBI Taxonomy" id="10245"/>
    <lineage>
        <taxon>Viruses</taxon>
        <taxon>Varidnaviria</taxon>
        <taxon>Bamfordvirae</taxon>
        <taxon>Nucleocytoviricota</taxon>
        <taxon>Pokkesviricetes</taxon>
        <taxon>Chitovirales</taxon>
        <taxon>Poxviridae</taxon>
        <taxon>Chordopoxvirinae</taxon>
        <taxon>Orthopoxvirus</taxon>
    </lineage>
</organism>
<evidence type="ECO:0000313" key="1">
    <source>
        <dbReference type="EMBL" id="AGK06654.1"/>
    </source>
</evidence>
<sequence>MDTNGIKKYSPDEWVSHIKF</sequence>
<proteinExistence type="predicted"/>
<reference evidence="1 2" key="1">
    <citation type="journal article" date="2013" name="Virology">
        <title>Genomic analysis of vaccinia virus strain TianTan provides new insights into the evolution and evolutionary relationships between Orthopoxviruses.</title>
        <authorList>
            <person name="Qin L."/>
            <person name="Liang M."/>
            <person name="Evans D.H."/>
        </authorList>
    </citation>
    <scope>NUCLEOTIDE SEQUENCE [LARGE SCALE GENOMIC DNA]</scope>
</reference>
<dbReference type="Proteomes" id="UP000148654">
    <property type="component" value="Segment"/>
</dbReference>
<gene>
    <name evidence="1" type="ORF">VAC_TP3_190</name>
</gene>